<comment type="caution">
    <text evidence="3">The sequence shown here is derived from an EMBL/GenBank/DDBJ whole genome shotgun (WGS) entry which is preliminary data.</text>
</comment>
<dbReference type="Gene3D" id="3.40.50.150">
    <property type="entry name" value="Vaccinia Virus protein VP39"/>
    <property type="match status" value="1"/>
</dbReference>
<accession>A0ABS5RC13</accession>
<evidence type="ECO:0000256" key="2">
    <source>
        <dbReference type="ARBA" id="ARBA00022679"/>
    </source>
</evidence>
<dbReference type="InterPro" id="IPR029063">
    <property type="entry name" value="SAM-dependent_MTases_sf"/>
</dbReference>
<keyword evidence="1 3" id="KW-0489">Methyltransferase</keyword>
<proteinExistence type="predicted"/>
<dbReference type="GO" id="GO:0008168">
    <property type="term" value="F:methyltransferase activity"/>
    <property type="evidence" value="ECO:0007669"/>
    <property type="project" value="UniProtKB-KW"/>
</dbReference>
<dbReference type="PANTHER" id="PTHR40048:SF1">
    <property type="entry name" value="RHAMNOSYL O-METHYLTRANSFERASE"/>
    <property type="match status" value="1"/>
</dbReference>
<sequence>MLSAVYPPLALDRLGMNSPILHMKPVNLHVETPAWVQHIPFAWWIVAQVRPKLLVELGTHAGNSYFAFCLALRQIGLNAQAVAVDTWQGDEHAGNYGDDIYQKVSAINETQFRSFSSLLRMTFDEALPRFKDGSIDLLHIDGLHTYEAVRHDFETWRPKMSPNGVVLFHDTAEYGRNFGVHRLFAELSREYPHFEFHHSHGLGMLSMSPQPRGDLGLMLRPAGWRQSPLSYFRMRRERRIRRHFYRIGAALHA</sequence>
<dbReference type="PANTHER" id="PTHR40048">
    <property type="entry name" value="RHAMNOSYL O-METHYLTRANSFERASE"/>
    <property type="match status" value="1"/>
</dbReference>
<keyword evidence="4" id="KW-1185">Reference proteome</keyword>
<evidence type="ECO:0000313" key="3">
    <source>
        <dbReference type="EMBL" id="MBS9479208.1"/>
    </source>
</evidence>
<dbReference type="SUPFAM" id="SSF53335">
    <property type="entry name" value="S-adenosyl-L-methionine-dependent methyltransferases"/>
    <property type="match status" value="1"/>
</dbReference>
<organism evidence="3 4">
    <name type="scientific">Ancylobacter radicis</name>
    <dbReference type="NCBI Taxonomy" id="2836179"/>
    <lineage>
        <taxon>Bacteria</taxon>
        <taxon>Pseudomonadati</taxon>
        <taxon>Pseudomonadota</taxon>
        <taxon>Alphaproteobacteria</taxon>
        <taxon>Hyphomicrobiales</taxon>
        <taxon>Xanthobacteraceae</taxon>
        <taxon>Ancylobacter</taxon>
    </lineage>
</organism>
<dbReference type="GO" id="GO:0032259">
    <property type="term" value="P:methylation"/>
    <property type="evidence" value="ECO:0007669"/>
    <property type="project" value="UniProtKB-KW"/>
</dbReference>
<dbReference type="Proteomes" id="UP001166585">
    <property type="component" value="Unassembled WGS sequence"/>
</dbReference>
<protein>
    <submittedName>
        <fullName evidence="3">Class I SAM-dependent methyltransferase</fullName>
    </submittedName>
</protein>
<gene>
    <name evidence="3" type="ORF">KIP89_19045</name>
</gene>
<evidence type="ECO:0000313" key="4">
    <source>
        <dbReference type="Proteomes" id="UP001166585"/>
    </source>
</evidence>
<reference evidence="3" key="1">
    <citation type="submission" date="2021-05" db="EMBL/GenBank/DDBJ databases">
        <authorList>
            <person name="Sun Q."/>
            <person name="Inoue M."/>
        </authorList>
    </citation>
    <scope>NUCLEOTIDE SEQUENCE</scope>
    <source>
        <strain evidence="3">VKM B-3255</strain>
    </source>
</reference>
<evidence type="ECO:0000256" key="1">
    <source>
        <dbReference type="ARBA" id="ARBA00022603"/>
    </source>
</evidence>
<dbReference type="Pfam" id="PF13578">
    <property type="entry name" value="Methyltransf_24"/>
    <property type="match status" value="1"/>
</dbReference>
<dbReference type="RefSeq" id="WP_213757173.1">
    <property type="nucleotide sequence ID" value="NZ_JAHCQH010000023.1"/>
</dbReference>
<name>A0ABS5RC13_9HYPH</name>
<dbReference type="EMBL" id="JAHCQH010000023">
    <property type="protein sequence ID" value="MBS9479208.1"/>
    <property type="molecule type" value="Genomic_DNA"/>
</dbReference>
<keyword evidence="2" id="KW-0808">Transferase</keyword>